<dbReference type="InterPro" id="IPR019734">
    <property type="entry name" value="TPR_rpt"/>
</dbReference>
<evidence type="ECO:0000256" key="1">
    <source>
        <dbReference type="PROSITE-ProRule" id="PRU00339"/>
    </source>
</evidence>
<accession>A0ABU0IWQ3</accession>
<dbReference type="InterPro" id="IPR014596">
    <property type="entry name" value="UCP035836"/>
</dbReference>
<protein>
    <submittedName>
        <fullName evidence="4">Flp pilus assembly protein TadD</fullName>
    </submittedName>
</protein>
<feature type="repeat" description="TPR" evidence="1">
    <location>
        <begin position="160"/>
        <end position="193"/>
    </location>
</feature>
<name>A0ABU0IWQ3_9CAUL</name>
<dbReference type="SUPFAM" id="SSF48452">
    <property type="entry name" value="TPR-like"/>
    <property type="match status" value="1"/>
</dbReference>
<proteinExistence type="predicted"/>
<dbReference type="PANTHER" id="PTHR12558:SF13">
    <property type="entry name" value="CELL DIVISION CYCLE PROTEIN 27 HOMOLOG"/>
    <property type="match status" value="1"/>
</dbReference>
<dbReference type="Gene3D" id="1.25.40.10">
    <property type="entry name" value="Tetratricopeptide repeat domain"/>
    <property type="match status" value="1"/>
</dbReference>
<keyword evidence="3" id="KW-0732">Signal</keyword>
<gene>
    <name evidence="4" type="ORF">QO010_004226</name>
</gene>
<evidence type="ECO:0000313" key="5">
    <source>
        <dbReference type="Proteomes" id="UP001228905"/>
    </source>
</evidence>
<feature type="chain" id="PRO_5046824432" evidence="3">
    <location>
        <begin position="27"/>
        <end position="291"/>
    </location>
</feature>
<dbReference type="RefSeq" id="WP_307352532.1">
    <property type="nucleotide sequence ID" value="NZ_JAUSVS010000011.1"/>
</dbReference>
<dbReference type="PROSITE" id="PS50005">
    <property type="entry name" value="TPR"/>
    <property type="match status" value="1"/>
</dbReference>
<dbReference type="Proteomes" id="UP001228905">
    <property type="component" value="Unassembled WGS sequence"/>
</dbReference>
<dbReference type="PANTHER" id="PTHR12558">
    <property type="entry name" value="CELL DIVISION CYCLE 16,23,27"/>
    <property type="match status" value="1"/>
</dbReference>
<dbReference type="Pfam" id="PF13176">
    <property type="entry name" value="TPR_7"/>
    <property type="match status" value="1"/>
</dbReference>
<feature type="region of interest" description="Disordered" evidence="2">
    <location>
        <begin position="269"/>
        <end position="291"/>
    </location>
</feature>
<evidence type="ECO:0000313" key="4">
    <source>
        <dbReference type="EMBL" id="MDQ0466433.1"/>
    </source>
</evidence>
<dbReference type="InterPro" id="IPR011990">
    <property type="entry name" value="TPR-like_helical_dom_sf"/>
</dbReference>
<reference evidence="4 5" key="1">
    <citation type="submission" date="2023-07" db="EMBL/GenBank/DDBJ databases">
        <title>Genomic Encyclopedia of Type Strains, Phase IV (KMG-IV): sequencing the most valuable type-strain genomes for metagenomic binning, comparative biology and taxonomic classification.</title>
        <authorList>
            <person name="Goeker M."/>
        </authorList>
    </citation>
    <scope>NUCLEOTIDE SEQUENCE [LARGE SCALE GENOMIC DNA]</scope>
    <source>
        <strain evidence="4 5">DSM 18695</strain>
    </source>
</reference>
<keyword evidence="5" id="KW-1185">Reference proteome</keyword>
<dbReference type="Pfam" id="PF13432">
    <property type="entry name" value="TPR_16"/>
    <property type="match status" value="1"/>
</dbReference>
<keyword evidence="1" id="KW-0802">TPR repeat</keyword>
<evidence type="ECO:0000256" key="3">
    <source>
        <dbReference type="SAM" id="SignalP"/>
    </source>
</evidence>
<dbReference type="EMBL" id="JAUSVS010000011">
    <property type="protein sequence ID" value="MDQ0466433.1"/>
    <property type="molecule type" value="Genomic_DNA"/>
</dbReference>
<sequence>MSMCRKPLLAATLLTLLAGLSTPALAWPGSKPKPAAPVAGAMTPADRPTMQTAGLPMPAKATPTQRAEAARLDPLGRATFWAREVQIDPTDVQANLGLAQSLRAMNQFDDAADAAQRVLISQPGNLDALLELARIRIAQGKGFYAIEPARQAQAVAPRDWRPLSLLAVAYEQAERDGEALAAYKQALSLAPNEPAVLTNMAMYWAGHGDLPQAERLLRRAASLPGSGIQTRQDLALVVGLQGRMSEAEALARQDLPPEMVANNIAWLKAATGQTPPPGGRSWDSVRAGGGR</sequence>
<feature type="signal peptide" evidence="3">
    <location>
        <begin position="1"/>
        <end position="26"/>
    </location>
</feature>
<evidence type="ECO:0000256" key="2">
    <source>
        <dbReference type="SAM" id="MobiDB-lite"/>
    </source>
</evidence>
<dbReference type="SMART" id="SM00028">
    <property type="entry name" value="TPR"/>
    <property type="match status" value="4"/>
</dbReference>
<comment type="caution">
    <text evidence="4">The sequence shown here is derived from an EMBL/GenBank/DDBJ whole genome shotgun (WGS) entry which is preliminary data.</text>
</comment>
<feature type="region of interest" description="Disordered" evidence="2">
    <location>
        <begin position="26"/>
        <end position="64"/>
    </location>
</feature>
<organism evidence="4 5">
    <name type="scientific">Caulobacter ginsengisoli</name>
    <dbReference type="NCBI Taxonomy" id="400775"/>
    <lineage>
        <taxon>Bacteria</taxon>
        <taxon>Pseudomonadati</taxon>
        <taxon>Pseudomonadota</taxon>
        <taxon>Alphaproteobacteria</taxon>
        <taxon>Caulobacterales</taxon>
        <taxon>Caulobacteraceae</taxon>
        <taxon>Caulobacter</taxon>
    </lineage>
</organism>
<dbReference type="PIRSF" id="PIRSF035836">
    <property type="entry name" value="UCP035836"/>
    <property type="match status" value="1"/>
</dbReference>